<name>A0ABX1TGQ5_9GAMM</name>
<comment type="caution">
    <text evidence="1">The sequence shown here is derived from an EMBL/GenBank/DDBJ whole genome shotgun (WGS) entry which is preliminary data.</text>
</comment>
<evidence type="ECO:0000313" key="2">
    <source>
        <dbReference type="Proteomes" id="UP000760480"/>
    </source>
</evidence>
<reference evidence="1 2" key="1">
    <citation type="submission" date="2019-03" db="EMBL/GenBank/DDBJ databases">
        <title>Metabolic reconstructions from genomes of highly enriched 'Candidatus Accumulibacter' and 'Candidatus Competibacter' bioreactor populations.</title>
        <authorList>
            <person name="Annavajhala M.K."/>
            <person name="Welles L."/>
            <person name="Abbas B."/>
            <person name="Sorokin D."/>
            <person name="Park H."/>
            <person name="Van Loosdrecht M."/>
            <person name="Chandran K."/>
        </authorList>
    </citation>
    <scope>NUCLEOTIDE SEQUENCE [LARGE SCALE GENOMIC DNA]</scope>
    <source>
        <strain evidence="1 2">SBR_G</strain>
    </source>
</reference>
<dbReference type="EMBL" id="SPMZ01000013">
    <property type="protein sequence ID" value="NMQ18551.1"/>
    <property type="molecule type" value="Genomic_DNA"/>
</dbReference>
<organism evidence="1 2">
    <name type="scientific">Candidatus Competibacter phosphatis</name>
    <dbReference type="NCBI Taxonomy" id="221280"/>
    <lineage>
        <taxon>Bacteria</taxon>
        <taxon>Pseudomonadati</taxon>
        <taxon>Pseudomonadota</taxon>
        <taxon>Gammaproteobacteria</taxon>
        <taxon>Candidatus Competibacteraceae</taxon>
        <taxon>Candidatus Competibacter</taxon>
    </lineage>
</organism>
<sequence length="175" mass="19745">MWAGFWVAGWVLVVSLLLTACQALDYEGQAPAYRIPTGTVLELHRDLIVPPGQAGVNIQGTAIGDRYRYDAVCRLEVLTVDDSPHPVRTDHFTVERVGREWEIFSSRASGLRYVALFERDGPHLLLFTTFLYLRSERQPDVFRLACGHLQNSDQNPRHLTVAEIRATLAPVMTLQ</sequence>
<gene>
    <name evidence="1" type="ORF">E4P82_04660</name>
</gene>
<dbReference type="RefSeq" id="WP_169247808.1">
    <property type="nucleotide sequence ID" value="NZ_SPMZ01000013.1"/>
</dbReference>
<proteinExistence type="predicted"/>
<dbReference type="Proteomes" id="UP000760480">
    <property type="component" value="Unassembled WGS sequence"/>
</dbReference>
<protein>
    <submittedName>
        <fullName evidence="1">Uncharacterized protein</fullName>
    </submittedName>
</protein>
<evidence type="ECO:0000313" key="1">
    <source>
        <dbReference type="EMBL" id="NMQ18551.1"/>
    </source>
</evidence>
<keyword evidence="2" id="KW-1185">Reference proteome</keyword>
<accession>A0ABX1TGQ5</accession>